<keyword evidence="3" id="KW-1185">Reference proteome</keyword>
<gene>
    <name evidence="2" type="ordered locus">gll3995</name>
</gene>
<evidence type="ECO:0000313" key="2">
    <source>
        <dbReference type="EMBL" id="BAC91936.1"/>
    </source>
</evidence>
<dbReference type="InterPro" id="IPR049250">
    <property type="entry name" value="DUF6883"/>
</dbReference>
<dbReference type="Proteomes" id="UP000000557">
    <property type="component" value="Chromosome"/>
</dbReference>
<protein>
    <submittedName>
        <fullName evidence="2">Gll3995 protein</fullName>
    </submittedName>
</protein>
<dbReference type="RefSeq" id="WP_011143983.1">
    <property type="nucleotide sequence ID" value="NC_005125.1"/>
</dbReference>
<sequence length="113" mass="12369">MQLPNPEQAVVDTERKLRGYCLNLMHDTGRHKARVFAATLGLTAANAELLRDAILAAIVTHKAIERGSTLFGSLYTVDFGMTGPAGRATVRTNWLVENGTDFARLTSCFVMED</sequence>
<evidence type="ECO:0000313" key="3">
    <source>
        <dbReference type="Proteomes" id="UP000000557"/>
    </source>
</evidence>
<organism evidence="2 3">
    <name type="scientific">Gloeobacter violaceus (strain ATCC 29082 / PCC 7421)</name>
    <dbReference type="NCBI Taxonomy" id="251221"/>
    <lineage>
        <taxon>Bacteria</taxon>
        <taxon>Bacillati</taxon>
        <taxon>Cyanobacteriota</taxon>
        <taxon>Cyanophyceae</taxon>
        <taxon>Gloeobacterales</taxon>
        <taxon>Gloeobacteraceae</taxon>
        <taxon>Gloeobacter</taxon>
    </lineage>
</organism>
<evidence type="ECO:0000259" key="1">
    <source>
        <dbReference type="Pfam" id="PF21814"/>
    </source>
</evidence>
<dbReference type="Pfam" id="PF21814">
    <property type="entry name" value="DUF6883"/>
    <property type="match status" value="1"/>
</dbReference>
<dbReference type="InParanoid" id="Q7NE85"/>
<dbReference type="KEGG" id="gvi:gll3995"/>
<dbReference type="eggNOG" id="COG3210">
    <property type="taxonomic scope" value="Bacteria"/>
</dbReference>
<dbReference type="HOGENOM" id="CLU_137827_0_0_3"/>
<reference evidence="2 3" key="1">
    <citation type="journal article" date="2003" name="DNA Res.">
        <title>Complete genome structure of Gloeobacter violaceus PCC 7421, a cyanobacterium that lacks thylakoids.</title>
        <authorList>
            <person name="Nakamura Y."/>
            <person name="Kaneko T."/>
            <person name="Sato S."/>
            <person name="Mimuro M."/>
            <person name="Miyashita H."/>
            <person name="Tsuchiya T."/>
            <person name="Sasamoto S."/>
            <person name="Watanabe A."/>
            <person name="Kawashima K."/>
            <person name="Kishida Y."/>
            <person name="Kiyokawa C."/>
            <person name="Kohara M."/>
            <person name="Matsumoto M."/>
            <person name="Matsuno A."/>
            <person name="Nakazaki N."/>
            <person name="Shimpo S."/>
            <person name="Takeuchi C."/>
            <person name="Yamada M."/>
            <person name="Tabata S."/>
        </authorList>
    </citation>
    <scope>NUCLEOTIDE SEQUENCE [LARGE SCALE GENOMIC DNA]</scope>
    <source>
        <strain evidence="3">ATCC 29082 / PCC 7421</strain>
    </source>
</reference>
<dbReference type="OrthoDB" id="5801353at2"/>
<dbReference type="PhylomeDB" id="Q7NE85"/>
<dbReference type="STRING" id="251221.gene:10761512"/>
<name>Q7NE85_GLOVI</name>
<dbReference type="EnsemblBacteria" id="BAC91936">
    <property type="protein sequence ID" value="BAC91936"/>
    <property type="gene ID" value="BAC91936"/>
</dbReference>
<feature type="domain" description="DUF6883" evidence="1">
    <location>
        <begin position="2"/>
        <end position="111"/>
    </location>
</feature>
<proteinExistence type="predicted"/>
<dbReference type="AlphaFoldDB" id="Q7NE85"/>
<dbReference type="EMBL" id="BA000045">
    <property type="protein sequence ID" value="BAC91936.1"/>
    <property type="molecule type" value="Genomic_DNA"/>
</dbReference>
<accession>Q7NE85</accession>
<reference evidence="2 3" key="2">
    <citation type="journal article" date="2003" name="DNA Res.">
        <title>Complete genome structure of Gloeobacter violaceus PCC 7421, a cyanobacterium that lacks thylakoids (supplement).</title>
        <authorList>
            <person name="Nakamura Y."/>
            <person name="Kaneko T."/>
            <person name="Sato S."/>
            <person name="Mimuro M."/>
            <person name="Miyashita H."/>
            <person name="Tsuchiya T."/>
            <person name="Sasamoto S."/>
            <person name="Watanabe A."/>
            <person name="Kawashima K."/>
            <person name="Kishida Y."/>
            <person name="Kiyokawa C."/>
            <person name="Kohara M."/>
            <person name="Matsumoto M."/>
            <person name="Matsuno A."/>
            <person name="Nakazaki N."/>
            <person name="Shimpo S."/>
            <person name="Takeuchi C."/>
            <person name="Yamada M."/>
            <person name="Tabata S."/>
        </authorList>
    </citation>
    <scope>NUCLEOTIDE SEQUENCE [LARGE SCALE GENOMIC DNA]</scope>
    <source>
        <strain evidence="3">ATCC 29082 / PCC 7421</strain>
    </source>
</reference>